<reference evidence="3 4" key="1">
    <citation type="submission" date="2017-05" db="EMBL/GenBank/DDBJ databases">
        <title>Chromobacterium violaceum GHPS1 isolated from Hydrocarbon polluted soil in French Guiana display an awesome secondary metabolite arsenal and a battery of drug and heavy-metal-resistance and detoxification of xenobiotics proteins.</title>
        <authorList>
            <person name="Belbahri L."/>
        </authorList>
    </citation>
    <scope>NUCLEOTIDE SEQUENCE [LARGE SCALE GENOMIC DNA]</scope>
    <source>
        <strain evidence="3 4">GHPS1</strain>
    </source>
</reference>
<dbReference type="InterPro" id="IPR000326">
    <property type="entry name" value="PAP2/HPO"/>
</dbReference>
<dbReference type="RefSeq" id="WP_087697030.1">
    <property type="nucleotide sequence ID" value="NZ_JABXOB010000002.1"/>
</dbReference>
<keyword evidence="4" id="KW-1185">Reference proteome</keyword>
<dbReference type="Pfam" id="PF01569">
    <property type="entry name" value="PAP2"/>
    <property type="match status" value="1"/>
</dbReference>
<organism evidence="3 4">
    <name type="scientific">Chromobacterium violaceum</name>
    <dbReference type="NCBI Taxonomy" id="536"/>
    <lineage>
        <taxon>Bacteria</taxon>
        <taxon>Pseudomonadati</taxon>
        <taxon>Pseudomonadota</taxon>
        <taxon>Betaproteobacteria</taxon>
        <taxon>Neisseriales</taxon>
        <taxon>Chromobacteriaceae</taxon>
        <taxon>Chromobacterium</taxon>
    </lineage>
</organism>
<evidence type="ECO:0000256" key="1">
    <source>
        <dbReference type="SAM" id="MobiDB-lite"/>
    </source>
</evidence>
<gene>
    <name evidence="3" type="ORF">CBW21_00465</name>
</gene>
<evidence type="ECO:0000313" key="4">
    <source>
        <dbReference type="Proteomes" id="UP000196342"/>
    </source>
</evidence>
<accession>A0A202BGA2</accession>
<feature type="region of interest" description="Disordered" evidence="1">
    <location>
        <begin position="837"/>
        <end position="860"/>
    </location>
</feature>
<dbReference type="SUPFAM" id="SSF48317">
    <property type="entry name" value="Acid phosphatase/Vanadium-dependent haloperoxidase"/>
    <property type="match status" value="1"/>
</dbReference>
<evidence type="ECO:0000313" key="3">
    <source>
        <dbReference type="EMBL" id="OVE50499.1"/>
    </source>
</evidence>
<dbReference type="AlphaFoldDB" id="A0A202BGA2"/>
<sequence>MHKKSRNDLVTGVLQKGVPLLFACGALAQPSLNGQIGYINMPSARVGDDGTMSFGYSYDKPYGTLWTSTTILPWLEVSGRYISIAGAPGFTDQQYGGGYGRYKDKAIDTKFRLVEETRWLPEISLGFTDIQGTRLWKGTNLIATKQVLPGLETTLGYGSGRIQGMFGGLRYTPSFLPNWSLVAEYDANNYSQDPHPFVAQTFATEYRKKGPAIGLEYQWGWLGLQVARQKTHNSVNAHIDIPLNVTEFVPKIQEPAYFTGGPDLPTRPTLDQWKGDSSRARQLASALGNQDFKNIRIAMQRDTLVMELGNSRISNVGRAVGRAVRTALYYAPLETREIKVVYTELEQPVATYNFYDMTTLNQYLLGKINRERFLQTVNIKSGRDQELEPLNSQTLAQSLRDGINVNLLTNRDGDWVQVTSDDTEDNRFHLAPKLGVYFNDPSGAFHYDIMAEATYKRRFSKGLYLDSALSADVYNTITAVKQPSNSDLPHVRSDIADYKRVKTPKLNRLLLNQYMTLSPNVYARASAGIYEEMFRGAGGQVLYYPSFNQSWAVDLAVDALQQRDVNGWFGKRDYQTVTAITSLHYQLPMGVTTTVRAGRFLAKDDGVRFELSRRFRSGVEAGFWYTKTNGHDITSPGTPEKPYNDKGIFITIPLNSLLTFDSRTVGGFSLSPWTRDVGQMVMTPGDLYDILSNPKRDIHAYDGLGNFAERADEQNLPQVTSPQPDYTPWPVIRMRLEDSSSQWLEMDNKTAGLGLATIAVATAAALDKRVDRAFKDHQQNSLVKSWGRVGKNLPIATAALSGAAFALGDDRLSNTGLIALESAGVAVAGSEMLKFTSNRARPGDDNAPWRSQPAGTSRWQSSFTSNHTAILFATVTPFAKEYDQPWLYGIAALGAAGRLASQDHWLSDITAGGILGYVAGNWLWQSQRDNSRYQSNIVVTPKQVGVQLNIPIQ</sequence>
<dbReference type="InterPro" id="IPR036938">
    <property type="entry name" value="PAP2/HPO_sf"/>
</dbReference>
<feature type="domain" description="Phosphatidic acid phosphatase type 2/haloperoxidase" evidence="2">
    <location>
        <begin position="817"/>
        <end position="930"/>
    </location>
</feature>
<comment type="caution">
    <text evidence="3">The sequence shown here is derived from an EMBL/GenBank/DDBJ whole genome shotgun (WGS) entry which is preliminary data.</text>
</comment>
<dbReference type="EMBL" id="NHOO01000001">
    <property type="protein sequence ID" value="OVE50499.1"/>
    <property type="molecule type" value="Genomic_DNA"/>
</dbReference>
<protein>
    <recommendedName>
        <fullName evidence="2">Phosphatidic acid phosphatase type 2/haloperoxidase domain-containing protein</fullName>
    </recommendedName>
</protein>
<dbReference type="CDD" id="cd03394">
    <property type="entry name" value="PAP2_like_5"/>
    <property type="match status" value="1"/>
</dbReference>
<name>A0A202BGA2_CHRVL</name>
<evidence type="ECO:0000259" key="2">
    <source>
        <dbReference type="Pfam" id="PF01569"/>
    </source>
</evidence>
<dbReference type="Gene3D" id="1.20.144.10">
    <property type="entry name" value="Phosphatidic acid phosphatase type 2/haloperoxidase"/>
    <property type="match status" value="1"/>
</dbReference>
<dbReference type="Pfam" id="PF06082">
    <property type="entry name" value="YjbH"/>
    <property type="match status" value="2"/>
</dbReference>
<dbReference type="Proteomes" id="UP000196342">
    <property type="component" value="Unassembled WGS sequence"/>
</dbReference>
<dbReference type="InterPro" id="IPR010344">
    <property type="entry name" value="YbjH"/>
</dbReference>
<proteinExistence type="predicted"/>